<feature type="region of interest" description="Disordered" evidence="1">
    <location>
        <begin position="63"/>
        <end position="82"/>
    </location>
</feature>
<proteinExistence type="predicted"/>
<name>A0A558R875_9SPHN</name>
<protein>
    <submittedName>
        <fullName evidence="2">Uncharacterized protein</fullName>
    </submittedName>
</protein>
<dbReference type="RefSeq" id="WP_145149444.1">
    <property type="nucleotide sequence ID" value="NZ_VNIM01000019.1"/>
</dbReference>
<evidence type="ECO:0000313" key="2">
    <source>
        <dbReference type="EMBL" id="TVV75577.1"/>
    </source>
</evidence>
<evidence type="ECO:0000256" key="1">
    <source>
        <dbReference type="SAM" id="MobiDB-lite"/>
    </source>
</evidence>
<reference evidence="2 3" key="1">
    <citation type="submission" date="2019-07" db="EMBL/GenBank/DDBJ databases">
        <title>Sphingomonas solaris sp. nov., isolated from a solar panel from Boston, Massachusetts.</title>
        <authorList>
            <person name="Tanner K."/>
            <person name="Pascual J."/>
            <person name="Mancuso C."/>
            <person name="Pereto J."/>
            <person name="Khalil A."/>
            <person name="Vilanova C."/>
        </authorList>
    </citation>
    <scope>NUCLEOTIDE SEQUENCE [LARGE SCALE GENOMIC DNA]</scope>
    <source>
        <strain evidence="2 3">R4DWN</strain>
    </source>
</reference>
<evidence type="ECO:0000313" key="3">
    <source>
        <dbReference type="Proteomes" id="UP000318681"/>
    </source>
</evidence>
<comment type="caution">
    <text evidence="2">The sequence shown here is derived from an EMBL/GenBank/DDBJ whole genome shotgun (WGS) entry which is preliminary data.</text>
</comment>
<organism evidence="2 3">
    <name type="scientific">Alterirhizorhabdus solaris</name>
    <dbReference type="NCBI Taxonomy" id="2529389"/>
    <lineage>
        <taxon>Bacteria</taxon>
        <taxon>Pseudomonadati</taxon>
        <taxon>Pseudomonadota</taxon>
        <taxon>Alphaproteobacteria</taxon>
        <taxon>Sphingomonadales</taxon>
        <taxon>Rhizorhabdaceae</taxon>
        <taxon>Alterirhizorhabdus</taxon>
    </lineage>
</organism>
<accession>A0A558R875</accession>
<dbReference type="OrthoDB" id="7573103at2"/>
<dbReference type="Proteomes" id="UP000318681">
    <property type="component" value="Unassembled WGS sequence"/>
</dbReference>
<dbReference type="AlphaFoldDB" id="A0A558R875"/>
<dbReference type="EMBL" id="VNIM01000019">
    <property type="protein sequence ID" value="TVV75577.1"/>
    <property type="molecule type" value="Genomic_DNA"/>
</dbReference>
<keyword evidence="3" id="KW-1185">Reference proteome</keyword>
<gene>
    <name evidence="2" type="ORF">FOY91_06870</name>
</gene>
<sequence length="93" mass="9827">MSVQPCGIAGCANPAPAGLPMCRACWGHTPPRLRNALNRSWRNEAEGGRVHRAALDAAARWHAANPTPARKPRRSPRTARAVAQLAAQMGGVG</sequence>